<organism evidence="2 3">
    <name type="scientific">Chryseobacterium viscerum</name>
    <dbReference type="NCBI Taxonomy" id="1037377"/>
    <lineage>
        <taxon>Bacteria</taxon>
        <taxon>Pseudomonadati</taxon>
        <taxon>Bacteroidota</taxon>
        <taxon>Flavobacteriia</taxon>
        <taxon>Flavobacteriales</taxon>
        <taxon>Weeksellaceae</taxon>
        <taxon>Chryseobacterium group</taxon>
        <taxon>Chryseobacterium</taxon>
    </lineage>
</organism>
<dbReference type="AlphaFoldDB" id="A0A316WMB1"/>
<name>A0A316WMB1_9FLAO</name>
<evidence type="ECO:0000256" key="1">
    <source>
        <dbReference type="SAM" id="Coils"/>
    </source>
</evidence>
<evidence type="ECO:0000313" key="3">
    <source>
        <dbReference type="Proteomes" id="UP000236413"/>
    </source>
</evidence>
<keyword evidence="1" id="KW-0175">Coiled coil</keyword>
<gene>
    <name evidence="2" type="ORF">C1634_007095</name>
</gene>
<feature type="coiled-coil region" evidence="1">
    <location>
        <begin position="31"/>
        <end position="58"/>
    </location>
</feature>
<reference evidence="2 3" key="1">
    <citation type="submission" date="2018-04" db="EMBL/GenBank/DDBJ databases">
        <title>Chryseobacterium oncorhynchi 701B-08T from rainbow trout, and Chryseobacterium viscerum 687B-08T from diseased fish.</title>
        <authorList>
            <person name="Jeong J.-J."/>
            <person name="Lee Y.J."/>
            <person name="Pathiraja D."/>
            <person name="Park B."/>
            <person name="Choi I.-G."/>
            <person name="Kim K.D."/>
        </authorList>
    </citation>
    <scope>NUCLEOTIDE SEQUENCE [LARGE SCALE GENOMIC DNA]</scope>
    <source>
        <strain evidence="2 3">687B-08</strain>
    </source>
</reference>
<protein>
    <submittedName>
        <fullName evidence="2">Uncharacterized protein</fullName>
    </submittedName>
</protein>
<dbReference type="RefSeq" id="WP_103232397.1">
    <property type="nucleotide sequence ID" value="NZ_PPEG02000003.1"/>
</dbReference>
<dbReference type="Proteomes" id="UP000236413">
    <property type="component" value="Unassembled WGS sequence"/>
</dbReference>
<accession>A0A316WMB1</accession>
<sequence length="85" mass="10434">MEKQELLNKKISRAEELRPIILKGFKTEQELEQYHSENAHLYEEYRKLSQEIRTLKLELMTPEEKLEYYRQKELAKEKYKKSDLS</sequence>
<evidence type="ECO:0000313" key="2">
    <source>
        <dbReference type="EMBL" id="PWN62541.1"/>
    </source>
</evidence>
<proteinExistence type="predicted"/>
<dbReference type="EMBL" id="PPEG02000003">
    <property type="protein sequence ID" value="PWN62541.1"/>
    <property type="molecule type" value="Genomic_DNA"/>
</dbReference>
<comment type="caution">
    <text evidence="2">The sequence shown here is derived from an EMBL/GenBank/DDBJ whole genome shotgun (WGS) entry which is preliminary data.</text>
</comment>